<reference evidence="1 2" key="1">
    <citation type="submission" date="2016-03" db="EMBL/GenBank/DDBJ databases">
        <title>Spore heat resistance.</title>
        <authorList>
            <person name="Boekhorst J."/>
            <person name="Berendsen E.M."/>
            <person name="Wells-Bennik M.H."/>
            <person name="Kuipers O.P."/>
        </authorList>
    </citation>
    <scope>NUCLEOTIDE SEQUENCE [LARGE SCALE GENOMIC DNA]</scope>
    <source>
        <strain evidence="1 2">AF16</strain>
    </source>
</reference>
<dbReference type="AlphaFoldDB" id="A0A178T4R2"/>
<name>A0A178T4R2_9BACL</name>
<dbReference type="PATRIC" id="fig|33934.7.peg.2709"/>
<dbReference type="EMBL" id="LUCQ01000173">
    <property type="protein sequence ID" value="OAO76287.1"/>
    <property type="molecule type" value="Genomic_DNA"/>
</dbReference>
<evidence type="ECO:0000313" key="1">
    <source>
        <dbReference type="EMBL" id="OAO76287.1"/>
    </source>
</evidence>
<protein>
    <submittedName>
        <fullName evidence="1">Uncharacterized protein</fullName>
    </submittedName>
</protein>
<keyword evidence="2" id="KW-1185">Reference proteome</keyword>
<comment type="caution">
    <text evidence="1">The sequence shown here is derived from an EMBL/GenBank/DDBJ whole genome shotgun (WGS) entry which is preliminary data.</text>
</comment>
<organism evidence="1 2">
    <name type="scientific">Anoxybacillus flavithermus</name>
    <dbReference type="NCBI Taxonomy" id="33934"/>
    <lineage>
        <taxon>Bacteria</taxon>
        <taxon>Bacillati</taxon>
        <taxon>Bacillota</taxon>
        <taxon>Bacilli</taxon>
        <taxon>Bacillales</taxon>
        <taxon>Anoxybacillaceae</taxon>
        <taxon>Anoxybacillus</taxon>
    </lineage>
</organism>
<gene>
    <name evidence="1" type="ORF">TAF16_2740</name>
</gene>
<dbReference type="Proteomes" id="UP000078336">
    <property type="component" value="Unassembled WGS sequence"/>
</dbReference>
<evidence type="ECO:0000313" key="2">
    <source>
        <dbReference type="Proteomes" id="UP000078336"/>
    </source>
</evidence>
<accession>A0A178T4R2</accession>
<proteinExistence type="predicted"/>
<sequence length="39" mass="4577">MFLLNCSFTSFIVAQLLFYLYGEASLDGDDAYYFPAWKR</sequence>